<dbReference type="InterPro" id="IPR005101">
    <property type="entry name" value="Cryptochr/Photolyase_FAD-bd"/>
</dbReference>
<dbReference type="Gene3D" id="1.10.579.10">
    <property type="entry name" value="DNA Cyclobutane Dipyrimidine Photolyase, subunit A, domain 3"/>
    <property type="match status" value="1"/>
</dbReference>
<dbReference type="PROSITE" id="PS00394">
    <property type="entry name" value="DNA_PHOTOLYASES_1_1"/>
    <property type="match status" value="1"/>
</dbReference>
<evidence type="ECO:0000256" key="9">
    <source>
        <dbReference type="SAM" id="MobiDB-lite"/>
    </source>
</evidence>
<dbReference type="InterPro" id="IPR014133">
    <property type="entry name" value="Cry_DASH"/>
</dbReference>
<reference evidence="11" key="1">
    <citation type="submission" date="2023-08" db="EMBL/GenBank/DDBJ databases">
        <authorList>
            <person name="Chen Y."/>
            <person name="Shah S."/>
            <person name="Dougan E. K."/>
            <person name="Thang M."/>
            <person name="Chan C."/>
        </authorList>
    </citation>
    <scope>NUCLEOTIDE SEQUENCE</scope>
</reference>
<evidence type="ECO:0000256" key="2">
    <source>
        <dbReference type="ARBA" id="ARBA00005862"/>
    </source>
</evidence>
<dbReference type="InterPro" id="IPR018394">
    <property type="entry name" value="DNA_photolyase_1_CS_C"/>
</dbReference>
<keyword evidence="4 6" id="KW-0274">FAD</keyword>
<dbReference type="EMBL" id="CAUJNA010001779">
    <property type="protein sequence ID" value="CAJ1388913.1"/>
    <property type="molecule type" value="Genomic_DNA"/>
</dbReference>
<feature type="region of interest" description="Disordered" evidence="9">
    <location>
        <begin position="816"/>
        <end position="848"/>
    </location>
</feature>
<proteinExistence type="inferred from homology"/>
<evidence type="ECO:0000256" key="6">
    <source>
        <dbReference type="PIRSR" id="PIRSR602081-1"/>
    </source>
</evidence>
<dbReference type="Pfam" id="PF03441">
    <property type="entry name" value="FAD_binding_7"/>
    <property type="match status" value="1"/>
</dbReference>
<name>A0AA36ILG6_9DINO</name>
<dbReference type="Pfam" id="PF00875">
    <property type="entry name" value="DNA_photolyase"/>
    <property type="match status" value="1"/>
</dbReference>
<dbReference type="InterPro" id="IPR036134">
    <property type="entry name" value="Crypto/Photolyase_FAD-like_sf"/>
</dbReference>
<evidence type="ECO:0000313" key="11">
    <source>
        <dbReference type="EMBL" id="CAJ1388913.1"/>
    </source>
</evidence>
<dbReference type="Gene3D" id="3.40.50.620">
    <property type="entry name" value="HUPs"/>
    <property type="match status" value="1"/>
</dbReference>
<keyword evidence="8" id="KW-0175">Coiled coil</keyword>
<evidence type="ECO:0000256" key="8">
    <source>
        <dbReference type="SAM" id="Coils"/>
    </source>
</evidence>
<dbReference type="GO" id="GO:0003677">
    <property type="term" value="F:DNA binding"/>
    <property type="evidence" value="ECO:0007669"/>
    <property type="project" value="TreeGrafter"/>
</dbReference>
<dbReference type="GO" id="GO:0003904">
    <property type="term" value="F:deoxyribodipyrimidine photo-lyase activity"/>
    <property type="evidence" value="ECO:0007669"/>
    <property type="project" value="TreeGrafter"/>
</dbReference>
<feature type="domain" description="Photolyase/cryptochrome alpha/beta" evidence="10">
    <location>
        <begin position="2"/>
        <end position="143"/>
    </location>
</feature>
<feature type="coiled-coil region" evidence="8">
    <location>
        <begin position="762"/>
        <end position="806"/>
    </location>
</feature>
<dbReference type="Proteomes" id="UP001178507">
    <property type="component" value="Unassembled WGS sequence"/>
</dbReference>
<gene>
    <name evidence="11" type="ORF">EVOR1521_LOCUS14662</name>
</gene>
<evidence type="ECO:0000256" key="7">
    <source>
        <dbReference type="PIRSR" id="PIRSR602081-2"/>
    </source>
</evidence>
<dbReference type="PROSITE" id="PS51645">
    <property type="entry name" value="PHR_CRY_ALPHA_BETA"/>
    <property type="match status" value="1"/>
</dbReference>
<dbReference type="PANTHER" id="PTHR11455:SF22">
    <property type="entry name" value="CRYPTOCHROME DASH"/>
    <property type="match status" value="1"/>
</dbReference>
<keyword evidence="12" id="KW-1185">Reference proteome</keyword>
<feature type="site" description="Electron transfer via tryptophanyl radical" evidence="7">
    <location>
        <position position="436"/>
    </location>
</feature>
<organism evidence="11 12">
    <name type="scientific">Effrenium voratum</name>
    <dbReference type="NCBI Taxonomy" id="2562239"/>
    <lineage>
        <taxon>Eukaryota</taxon>
        <taxon>Sar</taxon>
        <taxon>Alveolata</taxon>
        <taxon>Dinophyceae</taxon>
        <taxon>Suessiales</taxon>
        <taxon>Symbiodiniaceae</taxon>
        <taxon>Effrenium</taxon>
    </lineage>
</organism>
<dbReference type="SUPFAM" id="SSF48173">
    <property type="entry name" value="Cryptochrome/photolyase FAD-binding domain"/>
    <property type="match status" value="1"/>
</dbReference>
<comment type="similarity">
    <text evidence="2">Belongs to the DNA photolyase class-1 family.</text>
</comment>
<dbReference type="PANTHER" id="PTHR11455">
    <property type="entry name" value="CRYPTOCHROME"/>
    <property type="match status" value="1"/>
</dbReference>
<evidence type="ECO:0000256" key="3">
    <source>
        <dbReference type="ARBA" id="ARBA00022630"/>
    </source>
</evidence>
<evidence type="ECO:0000256" key="5">
    <source>
        <dbReference type="ARBA" id="ARBA00022991"/>
    </source>
</evidence>
<evidence type="ECO:0000313" key="12">
    <source>
        <dbReference type="Proteomes" id="UP001178507"/>
    </source>
</evidence>
<feature type="site" description="Electron transfer via tryptophanyl radical" evidence="7">
    <location>
        <position position="413"/>
    </location>
</feature>
<dbReference type="Gene3D" id="1.25.40.80">
    <property type="match status" value="1"/>
</dbReference>
<feature type="coiled-coil region" evidence="8">
    <location>
        <begin position="562"/>
        <end position="731"/>
    </location>
</feature>
<sequence>MDVVCAWLRNDLRVHDNPVLHEAGYEGEQAASLAARKKAPVLPVYVFDPRYFQRTRYKTLRTGSLRALFLLQTVRALKRRLRKEGSDLLVKVGKPEEIFPRLLSPSAMLLTQQEVTSAELTIDSRVRLALGDQTWKYCWGSTLFHKDDIGFADGFDGMPEYFARFLHKLQKVWPDSTEEWEDYGNIQNVDSDIGRVARLVRPTLPALAAGALPLPEQVGFECEPCWEDLPFSEEVTEPVADEEFQGGEQQGLKRLRDYLRTDFLCSELDTERQLIFGDYLASKLGAWMSLGALSPRQVFWEVCRFLAESDASDALDASSFPQAQRLVTELTWRDFFRFLAGKHGTAIFRRGGLKNKRKQWMQDERIFHLWSNGRTGYPLVDACMRELSITGYMSNHARLNAASFLALSMSFDWRRGADWFESHLIDYDVTSNWGNWVRCAGLTDSGLSSFNVVRQSQKFDPLGTYLRRWVPELQDVPSDLIHEPWLMTSEELELHGAASYPPPCIDPSFFEGKFGPRHGWALIPQELYKGEKRPRKSPRACSAMALLKDDPRTEQVQEHFTLRKLQERVWRLESENKELKVSNSILQTQYTSQTETQADILRTLHSNLEDNYATIERLEKRILELEQLMDDQKQQAKDDLDAAMALKDNDIAKLKTQKEELEGKLHEVREFQRNKENMEKELSALKTQLAEKQEEFQQKMSDFDRKKAMDMDNLRKDMVDKVKEAKEMLRAKTKDQLDSTTKRTIMENEQMFTELHFQSKETEKLMDRNQSLLEENAQLRRNLLIHKDLENELARRTHLYQRLLKKMDQKLKAEAVQESSRELNPGKSMESAMPEESFSLGGSRDVSGNHPSTNISFEDYTRLQRQMEDHQSTLQMVRHEFAQYRRDHATLAQLQDQSTRLIISALYELKQQKDQAPFPPTSYDPDAEWQFTNMTQKQKEYFFRVLLEKLNSSMCAMCFPVGPQASASLPAIGKEKEGARFSQFLWSVADTGSVQGSRQETSTKGCQTETTTSDPCLKEGIWNPKGKTSHLNSAGMITAGIVTGNVRNWGPKAVTHKHRGL</sequence>
<dbReference type="GO" id="GO:0071949">
    <property type="term" value="F:FAD binding"/>
    <property type="evidence" value="ECO:0007669"/>
    <property type="project" value="TreeGrafter"/>
</dbReference>
<feature type="binding site" evidence="6">
    <location>
        <begin position="329"/>
        <end position="336"/>
    </location>
    <ligand>
        <name>FAD</name>
        <dbReference type="ChEBI" id="CHEBI:57692"/>
    </ligand>
</feature>
<feature type="site" description="Electron transfer via tryptophanyl radical" evidence="7">
    <location>
        <position position="360"/>
    </location>
</feature>
<comment type="cofactor">
    <cofactor evidence="1">
        <name>(6R)-5,10-methylene-5,6,7,8-tetrahydrofolate</name>
        <dbReference type="ChEBI" id="CHEBI:15636"/>
    </cofactor>
</comment>
<dbReference type="InterPro" id="IPR006050">
    <property type="entry name" value="DNA_photolyase_N"/>
</dbReference>
<evidence type="ECO:0000259" key="10">
    <source>
        <dbReference type="PROSITE" id="PS51645"/>
    </source>
</evidence>
<evidence type="ECO:0000256" key="4">
    <source>
        <dbReference type="ARBA" id="ARBA00022827"/>
    </source>
</evidence>
<dbReference type="InterPro" id="IPR002081">
    <property type="entry name" value="Cryptochrome/DNA_photolyase_1"/>
</dbReference>
<keyword evidence="3 6" id="KW-0285">Flavoprotein</keyword>
<comment type="caution">
    <text evidence="11">The sequence shown here is derived from an EMBL/GenBank/DDBJ whole genome shotgun (WGS) entry which is preliminary data.</text>
</comment>
<dbReference type="PRINTS" id="PR00147">
    <property type="entry name" value="DNAPHOTLYASE"/>
</dbReference>
<protein>
    <recommendedName>
        <fullName evidence="10">Photolyase/cryptochrome alpha/beta domain-containing protein</fullName>
    </recommendedName>
</protein>
<dbReference type="NCBIfam" id="TIGR02765">
    <property type="entry name" value="crypto_DASH"/>
    <property type="match status" value="1"/>
</dbReference>
<evidence type="ECO:0000256" key="1">
    <source>
        <dbReference type="ARBA" id="ARBA00001932"/>
    </source>
</evidence>
<dbReference type="SUPFAM" id="SSF52425">
    <property type="entry name" value="Cryptochrome/photolyase, N-terminal domain"/>
    <property type="match status" value="1"/>
</dbReference>
<accession>A0AA36ILG6</accession>
<comment type="cofactor">
    <cofactor evidence="6">
        <name>FAD</name>
        <dbReference type="ChEBI" id="CHEBI:57692"/>
    </cofactor>
    <text evidence="6">Binds 1 FAD per subunit.</text>
</comment>
<dbReference type="GO" id="GO:0000719">
    <property type="term" value="P:photoreactive repair"/>
    <property type="evidence" value="ECO:0007669"/>
    <property type="project" value="TreeGrafter"/>
</dbReference>
<feature type="binding site" evidence="6">
    <location>
        <begin position="426"/>
        <end position="428"/>
    </location>
    <ligand>
        <name>FAD</name>
        <dbReference type="ChEBI" id="CHEBI:57692"/>
    </ligand>
</feature>
<dbReference type="AlphaFoldDB" id="A0AA36ILG6"/>
<dbReference type="InterPro" id="IPR036155">
    <property type="entry name" value="Crypto/Photolyase_N_sf"/>
</dbReference>
<dbReference type="InterPro" id="IPR014729">
    <property type="entry name" value="Rossmann-like_a/b/a_fold"/>
</dbReference>
<keyword evidence="5" id="KW-0157">Chromophore</keyword>